<evidence type="ECO:0000313" key="3">
    <source>
        <dbReference type="Proteomes" id="UP000225277"/>
    </source>
</evidence>
<accession>A0A2D3VDF6</accession>
<evidence type="ECO:0000313" key="2">
    <source>
        <dbReference type="EMBL" id="CZT23082.1"/>
    </source>
</evidence>
<dbReference type="Pfam" id="PF00646">
    <property type="entry name" value="F-box"/>
    <property type="match status" value="1"/>
</dbReference>
<dbReference type="CDD" id="cd09917">
    <property type="entry name" value="F-box_SF"/>
    <property type="match status" value="1"/>
</dbReference>
<gene>
    <name evidence="2" type="ORF">RCC_08792</name>
</gene>
<dbReference type="SUPFAM" id="SSF81383">
    <property type="entry name" value="F-box domain"/>
    <property type="match status" value="1"/>
</dbReference>
<dbReference type="EMBL" id="FJUY01000015">
    <property type="protein sequence ID" value="CZT23082.1"/>
    <property type="molecule type" value="Genomic_DNA"/>
</dbReference>
<protein>
    <recommendedName>
        <fullName evidence="1">F-box domain-containing protein</fullName>
    </recommendedName>
</protein>
<dbReference type="AlphaFoldDB" id="A0A2D3VDF6"/>
<dbReference type="GeneID" id="35603873"/>
<reference evidence="2 3" key="1">
    <citation type="submission" date="2016-03" db="EMBL/GenBank/DDBJ databases">
        <authorList>
            <person name="Ploux O."/>
        </authorList>
    </citation>
    <scope>NUCLEOTIDE SEQUENCE [LARGE SCALE GENOMIC DNA]</scope>
    <source>
        <strain evidence="2 3">URUG2</strain>
    </source>
</reference>
<dbReference type="RefSeq" id="XP_023629806.1">
    <property type="nucleotide sequence ID" value="XM_023774038.1"/>
</dbReference>
<name>A0A2D3VDF6_9PEZI</name>
<dbReference type="InterPro" id="IPR036047">
    <property type="entry name" value="F-box-like_dom_sf"/>
</dbReference>
<sequence>MSTLNSPGSPACDKVLDVGELVENIVRFLPVKDITRAMRLSKFFHATITNSPEAQRIRFLRHVPWTGPVLKNRWKRKRPKSAKQDEDKIQWVDLNPLLLAGGVVKSPRGGVWGVHISFHAISQPNMGDYSSKMAITRPHVPGVRLFMLPPALLKMIDGDDKQVTLGDLQVAEAGAQKEWKMLDDKWKKHGEKCLVRNGATKKNDGGETCFDVLWRVDFPLWRALEA</sequence>
<keyword evidence="3" id="KW-1185">Reference proteome</keyword>
<organism evidence="2 3">
    <name type="scientific">Ramularia collo-cygni</name>
    <dbReference type="NCBI Taxonomy" id="112498"/>
    <lineage>
        <taxon>Eukaryota</taxon>
        <taxon>Fungi</taxon>
        <taxon>Dikarya</taxon>
        <taxon>Ascomycota</taxon>
        <taxon>Pezizomycotina</taxon>
        <taxon>Dothideomycetes</taxon>
        <taxon>Dothideomycetidae</taxon>
        <taxon>Mycosphaerellales</taxon>
        <taxon>Mycosphaerellaceae</taxon>
        <taxon>Ramularia</taxon>
    </lineage>
</organism>
<feature type="domain" description="F-box" evidence="1">
    <location>
        <begin position="20"/>
        <end position="51"/>
    </location>
</feature>
<proteinExistence type="predicted"/>
<dbReference type="Proteomes" id="UP000225277">
    <property type="component" value="Unassembled WGS sequence"/>
</dbReference>
<evidence type="ECO:0000259" key="1">
    <source>
        <dbReference type="Pfam" id="PF00646"/>
    </source>
</evidence>
<dbReference type="InterPro" id="IPR001810">
    <property type="entry name" value="F-box_dom"/>
</dbReference>